<keyword evidence="3" id="KW-0812">Transmembrane</keyword>
<protein>
    <submittedName>
        <fullName evidence="5">Zinc-alpha-2-glyco-like protein</fullName>
    </submittedName>
</protein>
<dbReference type="SMART" id="SM00407">
    <property type="entry name" value="IGc1"/>
    <property type="match status" value="2"/>
</dbReference>
<proteinExistence type="predicted"/>
<dbReference type="Proteomes" id="UP000290572">
    <property type="component" value="Unassembled WGS sequence"/>
</dbReference>
<dbReference type="PANTHER" id="PTHR16675:SF193">
    <property type="entry name" value="LOC571647 PROTEIN-RELATED"/>
    <property type="match status" value="1"/>
</dbReference>
<dbReference type="InterPro" id="IPR007110">
    <property type="entry name" value="Ig-like_dom"/>
</dbReference>
<evidence type="ECO:0000313" key="5">
    <source>
        <dbReference type="EMBL" id="RXN20546.1"/>
    </source>
</evidence>
<feature type="domain" description="Ig-like" evidence="4">
    <location>
        <begin position="200"/>
        <end position="287"/>
    </location>
</feature>
<keyword evidence="6" id="KW-1185">Reference proteome</keyword>
<dbReference type="InterPro" id="IPR003006">
    <property type="entry name" value="Ig/MHC_CS"/>
</dbReference>
<dbReference type="AlphaFoldDB" id="A0A498MPK3"/>
<gene>
    <name evidence="5" type="ORF">ROHU_007078</name>
</gene>
<dbReference type="STRING" id="84645.A0A498MPK3"/>
<dbReference type="SUPFAM" id="SSF48726">
    <property type="entry name" value="Immunoglobulin"/>
    <property type="match status" value="2"/>
</dbReference>
<dbReference type="InterPro" id="IPR003597">
    <property type="entry name" value="Ig_C1-set"/>
</dbReference>
<evidence type="ECO:0000256" key="2">
    <source>
        <dbReference type="ARBA" id="ARBA00023319"/>
    </source>
</evidence>
<dbReference type="PANTHER" id="PTHR16675">
    <property type="entry name" value="MHC CLASS I-RELATED"/>
    <property type="match status" value="1"/>
</dbReference>
<evidence type="ECO:0000256" key="3">
    <source>
        <dbReference type="SAM" id="Phobius"/>
    </source>
</evidence>
<dbReference type="GO" id="GO:0006955">
    <property type="term" value="P:immune response"/>
    <property type="evidence" value="ECO:0007669"/>
    <property type="project" value="TreeGrafter"/>
</dbReference>
<dbReference type="InterPro" id="IPR050208">
    <property type="entry name" value="MHC_class-I_related"/>
</dbReference>
<dbReference type="PROSITE" id="PS50835">
    <property type="entry name" value="IG_LIKE"/>
    <property type="match status" value="2"/>
</dbReference>
<feature type="transmembrane region" description="Helical" evidence="3">
    <location>
        <begin position="304"/>
        <end position="326"/>
    </location>
</feature>
<sequence>MAGDGGTPESSAAAKTGCGAEEKQCLHYMYTGLTKAGQFSEFIAVAKSDEKHIALYSTEKRAWERDNLPVNDWDKVLAEPLETKEWYLNRLYDLAKCNLSAVCSAPPDVYIFAMKASDDDSKLNLSCLATGFYPREVEMNLRLDRNILEDQTSSGLRPNDDETFQLRTSVKINRDPKGSYDCFVIHSSLTKTVSAEWGSPDIRVFAKDAPDDQHKQVLTCLVTVIYPRDTEMNIRLNKTVLKDQTSSEIRPNADGSFQLSISVEIDKNHKGLYDCLVFHSSLTEPVSVKWDGEYFDNKTESQSLVIVGVAAAAVVAGLVLLFWFCLKFQKALIHNAVASLTSVPNPDSEQATDSLLNYQSGVTLLTGI</sequence>
<dbReference type="PROSITE" id="PS00290">
    <property type="entry name" value="IG_MHC"/>
    <property type="match status" value="2"/>
</dbReference>
<evidence type="ECO:0000259" key="4">
    <source>
        <dbReference type="PROSITE" id="PS50835"/>
    </source>
</evidence>
<dbReference type="Pfam" id="PF07654">
    <property type="entry name" value="C1-set"/>
    <property type="match status" value="2"/>
</dbReference>
<keyword evidence="3" id="KW-0472">Membrane</keyword>
<accession>A0A498MPK3</accession>
<dbReference type="Gene3D" id="2.60.40.10">
    <property type="entry name" value="Immunoglobulins"/>
    <property type="match status" value="2"/>
</dbReference>
<reference evidence="5 6" key="1">
    <citation type="submission" date="2018-03" db="EMBL/GenBank/DDBJ databases">
        <title>Draft genome sequence of Rohu Carp (Labeo rohita).</title>
        <authorList>
            <person name="Das P."/>
            <person name="Kushwaha B."/>
            <person name="Joshi C.G."/>
            <person name="Kumar D."/>
            <person name="Nagpure N.S."/>
            <person name="Sahoo L."/>
            <person name="Das S.P."/>
            <person name="Bit A."/>
            <person name="Patnaik S."/>
            <person name="Meher P.K."/>
            <person name="Jayasankar P."/>
            <person name="Koringa P.G."/>
            <person name="Patel N.V."/>
            <person name="Hinsu A.T."/>
            <person name="Kumar R."/>
            <person name="Pandey M."/>
            <person name="Agarwal S."/>
            <person name="Srivastava S."/>
            <person name="Singh M."/>
            <person name="Iquebal M.A."/>
            <person name="Jaiswal S."/>
            <person name="Angadi U.B."/>
            <person name="Kumar N."/>
            <person name="Raza M."/>
            <person name="Shah T.M."/>
            <person name="Rai A."/>
            <person name="Jena J.K."/>
        </authorList>
    </citation>
    <scope>NUCLEOTIDE SEQUENCE [LARGE SCALE GENOMIC DNA]</scope>
    <source>
        <strain evidence="5">DASCIFA01</strain>
        <tissue evidence="5">Testis</tissue>
    </source>
</reference>
<organism evidence="5 6">
    <name type="scientific">Labeo rohita</name>
    <name type="common">Indian major carp</name>
    <name type="synonym">Cyprinus rohita</name>
    <dbReference type="NCBI Taxonomy" id="84645"/>
    <lineage>
        <taxon>Eukaryota</taxon>
        <taxon>Metazoa</taxon>
        <taxon>Chordata</taxon>
        <taxon>Craniata</taxon>
        <taxon>Vertebrata</taxon>
        <taxon>Euteleostomi</taxon>
        <taxon>Actinopterygii</taxon>
        <taxon>Neopterygii</taxon>
        <taxon>Teleostei</taxon>
        <taxon>Ostariophysi</taxon>
        <taxon>Cypriniformes</taxon>
        <taxon>Cyprinidae</taxon>
        <taxon>Labeoninae</taxon>
        <taxon>Labeonini</taxon>
        <taxon>Labeo</taxon>
    </lineage>
</organism>
<dbReference type="InterPro" id="IPR036179">
    <property type="entry name" value="Ig-like_dom_sf"/>
</dbReference>
<dbReference type="GO" id="GO:0009897">
    <property type="term" value="C:external side of plasma membrane"/>
    <property type="evidence" value="ECO:0007669"/>
    <property type="project" value="TreeGrafter"/>
</dbReference>
<comment type="caution">
    <text evidence="5">The sequence shown here is derived from an EMBL/GenBank/DDBJ whole genome shotgun (WGS) entry which is preliminary data.</text>
</comment>
<dbReference type="GO" id="GO:0005615">
    <property type="term" value="C:extracellular space"/>
    <property type="evidence" value="ECO:0007669"/>
    <property type="project" value="TreeGrafter"/>
</dbReference>
<evidence type="ECO:0000313" key="6">
    <source>
        <dbReference type="Proteomes" id="UP000290572"/>
    </source>
</evidence>
<evidence type="ECO:0000256" key="1">
    <source>
        <dbReference type="ARBA" id="ARBA00023180"/>
    </source>
</evidence>
<keyword evidence="3" id="KW-1133">Transmembrane helix</keyword>
<keyword evidence="2" id="KW-0393">Immunoglobulin domain</keyword>
<dbReference type="EMBL" id="QBIY01012640">
    <property type="protein sequence ID" value="RXN20546.1"/>
    <property type="molecule type" value="Genomic_DNA"/>
</dbReference>
<feature type="domain" description="Ig-like" evidence="4">
    <location>
        <begin position="107"/>
        <end position="194"/>
    </location>
</feature>
<dbReference type="InterPro" id="IPR013783">
    <property type="entry name" value="Ig-like_fold"/>
</dbReference>
<keyword evidence="1" id="KW-0325">Glycoprotein</keyword>
<name>A0A498MPK3_LABRO</name>